<name>A0A251RN12_HELAN</name>
<evidence type="ECO:0000313" key="3">
    <source>
        <dbReference type="EMBL" id="OTF85726.1"/>
    </source>
</evidence>
<dbReference type="Gramene" id="mRNA:HanXRQr2_Chr17g0792351">
    <property type="protein sequence ID" value="CDS:HanXRQr2_Chr17g0792351.1"/>
    <property type="gene ID" value="HanXRQr2_Chr17g0792351"/>
</dbReference>
<dbReference type="Proteomes" id="UP000215914">
    <property type="component" value="Chromosome 17"/>
</dbReference>
<accession>A0A251RN12</accession>
<protein>
    <submittedName>
        <fullName evidence="3">Uncharacterized protein</fullName>
    </submittedName>
</protein>
<proteinExistence type="predicted"/>
<feature type="transmembrane region" description="Helical" evidence="1">
    <location>
        <begin position="326"/>
        <end position="348"/>
    </location>
</feature>
<keyword evidence="4" id="KW-1185">Reference proteome</keyword>
<dbReference type="OrthoDB" id="1915303at2759"/>
<feature type="transmembrane region" description="Helical" evidence="1">
    <location>
        <begin position="168"/>
        <end position="186"/>
    </location>
</feature>
<organism evidence="3 4">
    <name type="scientific">Helianthus annuus</name>
    <name type="common">Common sunflower</name>
    <dbReference type="NCBI Taxonomy" id="4232"/>
    <lineage>
        <taxon>Eukaryota</taxon>
        <taxon>Viridiplantae</taxon>
        <taxon>Streptophyta</taxon>
        <taxon>Embryophyta</taxon>
        <taxon>Tracheophyta</taxon>
        <taxon>Spermatophyta</taxon>
        <taxon>Magnoliopsida</taxon>
        <taxon>eudicotyledons</taxon>
        <taxon>Gunneridae</taxon>
        <taxon>Pentapetalae</taxon>
        <taxon>asterids</taxon>
        <taxon>campanulids</taxon>
        <taxon>Asterales</taxon>
        <taxon>Asteraceae</taxon>
        <taxon>Asteroideae</taxon>
        <taxon>Heliantheae alliance</taxon>
        <taxon>Heliantheae</taxon>
        <taxon>Helianthus</taxon>
    </lineage>
</organism>
<dbReference type="InParanoid" id="A0A251RN12"/>
<dbReference type="AlphaFoldDB" id="A0A251RN12"/>
<evidence type="ECO:0000313" key="2">
    <source>
        <dbReference type="EMBL" id="KAF5754532.1"/>
    </source>
</evidence>
<keyword evidence="1" id="KW-0812">Transmembrane</keyword>
<evidence type="ECO:0000313" key="4">
    <source>
        <dbReference type="Proteomes" id="UP000215914"/>
    </source>
</evidence>
<feature type="transmembrane region" description="Helical" evidence="1">
    <location>
        <begin position="198"/>
        <end position="218"/>
    </location>
</feature>
<reference evidence="2 4" key="1">
    <citation type="journal article" date="2017" name="Nature">
        <title>The sunflower genome provides insights into oil metabolism, flowering and Asterid evolution.</title>
        <authorList>
            <person name="Badouin H."/>
            <person name="Gouzy J."/>
            <person name="Grassa C.J."/>
            <person name="Murat F."/>
            <person name="Staton S.E."/>
            <person name="Cottret L."/>
            <person name="Lelandais-Briere C."/>
            <person name="Owens G.L."/>
            <person name="Carrere S."/>
            <person name="Mayjonade B."/>
            <person name="Legrand L."/>
            <person name="Gill N."/>
            <person name="Kane N.C."/>
            <person name="Bowers J.E."/>
            <person name="Hubner S."/>
            <person name="Bellec A."/>
            <person name="Berard A."/>
            <person name="Berges H."/>
            <person name="Blanchet N."/>
            <person name="Boniface M.C."/>
            <person name="Brunel D."/>
            <person name="Catrice O."/>
            <person name="Chaidir N."/>
            <person name="Claudel C."/>
            <person name="Donnadieu C."/>
            <person name="Faraut T."/>
            <person name="Fievet G."/>
            <person name="Helmstetter N."/>
            <person name="King M."/>
            <person name="Knapp S.J."/>
            <person name="Lai Z."/>
            <person name="Le Paslier M.C."/>
            <person name="Lippi Y."/>
            <person name="Lorenzon L."/>
            <person name="Mandel J.R."/>
            <person name="Marage G."/>
            <person name="Marchand G."/>
            <person name="Marquand E."/>
            <person name="Bret-Mestries E."/>
            <person name="Morien E."/>
            <person name="Nambeesan S."/>
            <person name="Nguyen T."/>
            <person name="Pegot-Espagnet P."/>
            <person name="Pouilly N."/>
            <person name="Raftis F."/>
            <person name="Sallet E."/>
            <person name="Schiex T."/>
            <person name="Thomas J."/>
            <person name="Vandecasteele C."/>
            <person name="Vares D."/>
            <person name="Vear F."/>
            <person name="Vautrin S."/>
            <person name="Crespi M."/>
            <person name="Mangin B."/>
            <person name="Burke J.M."/>
            <person name="Salse J."/>
            <person name="Munos S."/>
            <person name="Vincourt P."/>
            <person name="Rieseberg L.H."/>
            <person name="Langlade N.B."/>
        </authorList>
    </citation>
    <scope>NUCLEOTIDE SEQUENCE [LARGE SCALE GENOMIC DNA]</scope>
    <source>
        <strain evidence="4">cv. SF193</strain>
        <tissue evidence="2">Leaves</tissue>
    </source>
</reference>
<dbReference type="PANTHER" id="PTHR35307:SF8">
    <property type="entry name" value="GUSTATORY RECEPTOR"/>
    <property type="match status" value="1"/>
</dbReference>
<dbReference type="PANTHER" id="PTHR35307">
    <property type="entry name" value="PROTEIN, PUTATIVE-RELATED"/>
    <property type="match status" value="1"/>
</dbReference>
<keyword evidence="1" id="KW-0472">Membrane</keyword>
<feature type="transmembrane region" description="Helical" evidence="1">
    <location>
        <begin position="135"/>
        <end position="156"/>
    </location>
</feature>
<dbReference type="EMBL" id="MNCJ02000332">
    <property type="protein sequence ID" value="KAF5754532.1"/>
    <property type="molecule type" value="Genomic_DNA"/>
</dbReference>
<dbReference type="EMBL" id="CM007906">
    <property type="protein sequence ID" value="OTF85726.1"/>
    <property type="molecule type" value="Genomic_DNA"/>
</dbReference>
<feature type="transmembrane region" description="Helical" evidence="1">
    <location>
        <begin position="67"/>
        <end position="93"/>
    </location>
</feature>
<keyword evidence="1" id="KW-1133">Transmembrane helix</keyword>
<feature type="transmembrane region" description="Helical" evidence="1">
    <location>
        <begin position="433"/>
        <end position="454"/>
    </location>
</feature>
<gene>
    <name evidence="3" type="ORF">HannXRQ_Chr17g0543041</name>
    <name evidence="2" type="ORF">HanXRQr2_Chr17g0792351</name>
</gene>
<feature type="transmembrane region" description="Helical" evidence="1">
    <location>
        <begin position="268"/>
        <end position="292"/>
    </location>
</feature>
<reference evidence="2" key="3">
    <citation type="submission" date="2020-06" db="EMBL/GenBank/DDBJ databases">
        <title>Helianthus annuus Genome sequencing and assembly Release 2.</title>
        <authorList>
            <person name="Gouzy J."/>
            <person name="Langlade N."/>
            <person name="Munos S."/>
        </authorList>
    </citation>
    <scope>NUCLEOTIDE SEQUENCE</scope>
    <source>
        <tissue evidence="2">Leaves</tissue>
    </source>
</reference>
<sequence>MDSGLDAYNKCLEIKTWLVYTYGLLDSAPECNHSHLSISQQEIDFQAKLCDLVYQYDVKQRRYGKPMLWIGIYIAVASLFCVLAMAADLFHGFQNKKLWFPSKYFTLNAASIMVITAAMKLPVDLNDPMSRWMDAFGKLVSMPFMTTMMANLLPALASMDNKELFENVIGLLILVITIVVNVSIQIHTGVVQNYYITYIYIGAMLYLLIVLTSVALTAPVSKQILENKYQAAHKLVSKDMHTRMPTVEELIQCVRRYSIMAGTSSPQFVVATTPLCSAAGIICIFSTIIYFYDVLTFFIYSIRDYEILGEHNYFKLFLDYDSDYKWSVVGIFLIQSVGIVVGTIHSLFRCFAPLSFKLSLKWCKKHTKIFKVEKYWLQKLFEWKEIHLVLPIGSHTLKALVHNLNHFIIHVCIGFQMVIVVSCKTIALIPIGIVIIGVYCVHCWMLLMAMFFAMPMVSNRDIIHDLGPNDTEEDIENYVLRLENEMELGKRTLKSISKSVDTLIQKAEKKPPKNLLKLVERSTRFEGVLSFDSDEVQPLLSVKFPNSWSLPIVTLTCVTRTLPNICTDTVDSLFNSVCEGLFYTFLVDESLNNNGEAKNIHIATRILWHEVEVTHKWLGNPLQRIDFREKSPREILKWYSDKAEEVINKSDTDDTLENSQNQLIAANSMYRISQTIMRKYPGSEHISEEQLFALLSDMIGSIVVACLTNLPRVIAMKCHGSTIEEREASVRAAAKILGSTRMIIERLQARELPSLAPDQMACIDEWRAYLKQSIP</sequence>
<evidence type="ECO:0000256" key="1">
    <source>
        <dbReference type="SAM" id="Phobius"/>
    </source>
</evidence>
<reference evidence="3" key="2">
    <citation type="submission" date="2017-02" db="EMBL/GenBank/DDBJ databases">
        <title>Sunflower complete genome.</title>
        <authorList>
            <person name="Langlade N."/>
            <person name="Munos S."/>
        </authorList>
    </citation>
    <scope>NUCLEOTIDE SEQUENCE [LARGE SCALE GENOMIC DNA]</scope>
    <source>
        <tissue evidence="3">Leaves</tissue>
    </source>
</reference>